<reference evidence="2" key="1">
    <citation type="journal article" date="2019" name="Int. J. Syst. Evol. Microbiol.">
        <title>The Global Catalogue of Microorganisms (GCM) 10K type strain sequencing project: providing services to taxonomists for standard genome sequencing and annotation.</title>
        <authorList>
            <consortium name="The Broad Institute Genomics Platform"/>
            <consortium name="The Broad Institute Genome Sequencing Center for Infectious Disease"/>
            <person name="Wu L."/>
            <person name="Ma J."/>
        </authorList>
    </citation>
    <scope>NUCLEOTIDE SEQUENCE [LARGE SCALE GENOMIC DNA]</scope>
    <source>
        <strain evidence="2">KCTC 42805</strain>
    </source>
</reference>
<sequence>MNEIKYIRAEDRETEIDFLSILAVRKEIERQHSIENKESITPENFIGVTITHSFDDTKLPISLDYVFLESDWNTYVETEVTVRGCFNYGLKFHTDLWKGYNHLAILEFEGEVPKVLLSLKPHLESKRWDPRYIICRKEDVHRCQKQLKAAKEEHDEFIRIHNPELYSADGKEDIKAGLG</sequence>
<dbReference type="EMBL" id="JBHULN010000029">
    <property type="protein sequence ID" value="MFD2574467.1"/>
    <property type="molecule type" value="Genomic_DNA"/>
</dbReference>
<protein>
    <submittedName>
        <fullName evidence="1">Uncharacterized protein</fullName>
    </submittedName>
</protein>
<comment type="caution">
    <text evidence="1">The sequence shown here is derived from an EMBL/GenBank/DDBJ whole genome shotgun (WGS) entry which is preliminary data.</text>
</comment>
<gene>
    <name evidence="1" type="ORF">ACFSUS_27780</name>
</gene>
<name>A0ABW5MBR6_9BACT</name>
<dbReference type="RefSeq" id="WP_381528205.1">
    <property type="nucleotide sequence ID" value="NZ_JBHULN010000029.1"/>
</dbReference>
<dbReference type="Proteomes" id="UP001597469">
    <property type="component" value="Unassembled WGS sequence"/>
</dbReference>
<keyword evidence="2" id="KW-1185">Reference proteome</keyword>
<evidence type="ECO:0000313" key="1">
    <source>
        <dbReference type="EMBL" id="MFD2574467.1"/>
    </source>
</evidence>
<organism evidence="1 2">
    <name type="scientific">Spirosoma soli</name>
    <dbReference type="NCBI Taxonomy" id="1770529"/>
    <lineage>
        <taxon>Bacteria</taxon>
        <taxon>Pseudomonadati</taxon>
        <taxon>Bacteroidota</taxon>
        <taxon>Cytophagia</taxon>
        <taxon>Cytophagales</taxon>
        <taxon>Cytophagaceae</taxon>
        <taxon>Spirosoma</taxon>
    </lineage>
</organism>
<proteinExistence type="predicted"/>
<accession>A0ABW5MBR6</accession>
<evidence type="ECO:0000313" key="2">
    <source>
        <dbReference type="Proteomes" id="UP001597469"/>
    </source>
</evidence>